<dbReference type="EMBL" id="JAEFCI010002291">
    <property type="protein sequence ID" value="KAG5462331.1"/>
    <property type="molecule type" value="Genomic_DNA"/>
</dbReference>
<keyword evidence="3" id="KW-1185">Reference proteome</keyword>
<reference evidence="2 3" key="1">
    <citation type="journal article" name="Sci. Rep.">
        <title>Genome-scale phylogenetic analyses confirm Olpidium as the closest living zoosporic fungus to the non-flagellated, terrestrial fungi.</title>
        <authorList>
            <person name="Chang Y."/>
            <person name="Rochon D."/>
            <person name="Sekimoto S."/>
            <person name="Wang Y."/>
            <person name="Chovatia M."/>
            <person name="Sandor L."/>
            <person name="Salamov A."/>
            <person name="Grigoriev I.V."/>
            <person name="Stajich J.E."/>
            <person name="Spatafora J.W."/>
        </authorList>
    </citation>
    <scope>NUCLEOTIDE SEQUENCE [LARGE SCALE GENOMIC DNA]</scope>
    <source>
        <strain evidence="2">S191</strain>
    </source>
</reference>
<feature type="region of interest" description="Disordered" evidence="1">
    <location>
        <begin position="40"/>
        <end position="142"/>
    </location>
</feature>
<evidence type="ECO:0000256" key="1">
    <source>
        <dbReference type="SAM" id="MobiDB-lite"/>
    </source>
</evidence>
<accession>A0A8H7ZZR7</accession>
<feature type="compositionally biased region" description="Low complexity" evidence="1">
    <location>
        <begin position="81"/>
        <end position="102"/>
    </location>
</feature>
<sequence>MRQRLTKALECEPLEDMLKSLPIDAEAWLQLYENSAIEMFCSPDREEDDKSGDETDVESMVERSLLDAKFGAPSRQDESSSRASSASPTGGSIPTPSSGFTSAASREGRDAPAPAGARGGRRRRTRSEGRRRSRNSTVSFLW</sequence>
<name>A0A8H7ZZR7_9FUNG</name>
<feature type="compositionally biased region" description="Acidic residues" evidence="1">
    <location>
        <begin position="45"/>
        <end position="59"/>
    </location>
</feature>
<organism evidence="2 3">
    <name type="scientific">Olpidium bornovanus</name>
    <dbReference type="NCBI Taxonomy" id="278681"/>
    <lineage>
        <taxon>Eukaryota</taxon>
        <taxon>Fungi</taxon>
        <taxon>Fungi incertae sedis</taxon>
        <taxon>Olpidiomycota</taxon>
        <taxon>Olpidiomycotina</taxon>
        <taxon>Olpidiomycetes</taxon>
        <taxon>Olpidiales</taxon>
        <taxon>Olpidiaceae</taxon>
        <taxon>Olpidium</taxon>
    </lineage>
</organism>
<evidence type="ECO:0000313" key="2">
    <source>
        <dbReference type="EMBL" id="KAG5462331.1"/>
    </source>
</evidence>
<proteinExistence type="predicted"/>
<protein>
    <submittedName>
        <fullName evidence="2">Uncharacterized protein</fullName>
    </submittedName>
</protein>
<evidence type="ECO:0000313" key="3">
    <source>
        <dbReference type="Proteomes" id="UP000673691"/>
    </source>
</evidence>
<gene>
    <name evidence="2" type="ORF">BJ554DRAFT_5357</name>
</gene>
<dbReference type="AlphaFoldDB" id="A0A8H7ZZR7"/>
<dbReference type="Proteomes" id="UP000673691">
    <property type="component" value="Unassembled WGS sequence"/>
</dbReference>
<feature type="compositionally biased region" description="Basic residues" evidence="1">
    <location>
        <begin position="119"/>
        <end position="134"/>
    </location>
</feature>
<comment type="caution">
    <text evidence="2">The sequence shown here is derived from an EMBL/GenBank/DDBJ whole genome shotgun (WGS) entry which is preliminary data.</text>
</comment>